<organism evidence="2 3">
    <name type="scientific">Pannus brasiliensis CCIBt3594</name>
    <dbReference type="NCBI Taxonomy" id="1427578"/>
    <lineage>
        <taxon>Bacteria</taxon>
        <taxon>Bacillati</taxon>
        <taxon>Cyanobacteriota</taxon>
        <taxon>Cyanophyceae</taxon>
        <taxon>Oscillatoriophycideae</taxon>
        <taxon>Chroococcales</taxon>
        <taxon>Microcystaceae</taxon>
        <taxon>Pannus</taxon>
    </lineage>
</organism>
<sequence length="58" mass="6675">MSDRIDTITIRVTRKNLAFGALVVLIYSLGLIAIYELFYRVEVRGKINPDGSIEYRLK</sequence>
<gene>
    <name evidence="2" type="ORF">V0288_24955</name>
</gene>
<proteinExistence type="predicted"/>
<keyword evidence="1" id="KW-0812">Transmembrane</keyword>
<comment type="caution">
    <text evidence="2">The sequence shown here is derived from an EMBL/GenBank/DDBJ whole genome shotgun (WGS) entry which is preliminary data.</text>
</comment>
<keyword evidence="1" id="KW-1133">Transmembrane helix</keyword>
<accession>A0AAW9R0F1</accession>
<evidence type="ECO:0000313" key="2">
    <source>
        <dbReference type="EMBL" id="MEG3440401.1"/>
    </source>
</evidence>
<dbReference type="Proteomes" id="UP001328733">
    <property type="component" value="Unassembled WGS sequence"/>
</dbReference>
<keyword evidence="1" id="KW-0472">Membrane</keyword>
<keyword evidence="3" id="KW-1185">Reference proteome</keyword>
<name>A0AAW9R0F1_9CHRO</name>
<dbReference type="EMBL" id="JBAFSM010000099">
    <property type="protein sequence ID" value="MEG3440401.1"/>
    <property type="molecule type" value="Genomic_DNA"/>
</dbReference>
<protein>
    <submittedName>
        <fullName evidence="2">Uncharacterized protein</fullName>
    </submittedName>
</protein>
<dbReference type="AlphaFoldDB" id="A0AAW9R0F1"/>
<evidence type="ECO:0000313" key="3">
    <source>
        <dbReference type="Proteomes" id="UP001328733"/>
    </source>
</evidence>
<reference evidence="2 3" key="1">
    <citation type="submission" date="2024-01" db="EMBL/GenBank/DDBJ databases">
        <title>Genomic insights into the taxonomy and metabolism of the cyanobacterium Pannus brasiliensis CCIBt3594.</title>
        <authorList>
            <person name="Machado M."/>
            <person name="Botero N.B."/>
            <person name="Andreote A.P.D."/>
            <person name="Feitosa A.M.T."/>
            <person name="Popin R."/>
            <person name="Sivonen K."/>
            <person name="Fiore M.F."/>
        </authorList>
    </citation>
    <scope>NUCLEOTIDE SEQUENCE [LARGE SCALE GENOMIC DNA]</scope>
    <source>
        <strain evidence="2 3">CCIBt3594</strain>
    </source>
</reference>
<evidence type="ECO:0000256" key="1">
    <source>
        <dbReference type="SAM" id="Phobius"/>
    </source>
</evidence>
<feature type="transmembrane region" description="Helical" evidence="1">
    <location>
        <begin position="17"/>
        <end position="38"/>
    </location>
</feature>